<comment type="caution">
    <text evidence="8">The sequence shown here is derived from an EMBL/GenBank/DDBJ whole genome shotgun (WGS) entry which is preliminary data.</text>
</comment>
<dbReference type="AlphaFoldDB" id="A0A6B0Y061"/>
<dbReference type="InterPro" id="IPR013718">
    <property type="entry name" value="COQ9_C"/>
</dbReference>
<keyword evidence="4" id="KW-0809">Transit peptide</keyword>
<dbReference type="Gene3D" id="1.10.357.10">
    <property type="entry name" value="Tetracycline Repressor, domain 2"/>
    <property type="match status" value="1"/>
</dbReference>
<evidence type="ECO:0000256" key="4">
    <source>
        <dbReference type="ARBA" id="ARBA00022946"/>
    </source>
</evidence>
<sequence>MAREPDLDTLLDAALKHVAFDGWSAATTAAAAADAELSEAEAKALAPRGALDLVTALHRRGDMVLQERLAKTDLDSLRFRDRVATALKFRLDAMPDQQVARRTAAFLSVPIHAPEGAKLVWGTSDMIWNVLGDTSRDGNWYTKRATLSAVLGSTLLYWLGDESPDHAASNAFIDRRIDEVMQIESLKGKLRQNPLAKPFMDAQSALFRRFHAPNGQEGSGLPGRWESGA</sequence>
<dbReference type="PANTHER" id="PTHR21427:SF19">
    <property type="entry name" value="UBIQUINONE BIOSYNTHESIS PROTEIN COQ9, MITOCHONDRIAL"/>
    <property type="match status" value="1"/>
</dbReference>
<feature type="domain" description="COQ9 C-terminal" evidence="7">
    <location>
        <begin position="113"/>
        <end position="184"/>
    </location>
</feature>
<organism evidence="8">
    <name type="scientific">Boseongicola sp. SB0664_bin_43</name>
    <dbReference type="NCBI Taxonomy" id="2604844"/>
    <lineage>
        <taxon>Bacteria</taxon>
        <taxon>Pseudomonadati</taxon>
        <taxon>Pseudomonadota</taxon>
        <taxon>Alphaproteobacteria</taxon>
        <taxon>Rhodobacterales</taxon>
        <taxon>Paracoccaceae</taxon>
        <taxon>Boseongicola</taxon>
    </lineage>
</organism>
<dbReference type="InterPro" id="IPR012762">
    <property type="entry name" value="Ubiq_biosynth_COQ9"/>
</dbReference>
<comment type="pathway">
    <text evidence="1">Cofactor biosynthesis; ubiquinone biosynthesis.</text>
</comment>
<dbReference type="EMBL" id="VXRY01000124">
    <property type="protein sequence ID" value="MXY33100.1"/>
    <property type="molecule type" value="Genomic_DNA"/>
</dbReference>
<dbReference type="GO" id="GO:0008289">
    <property type="term" value="F:lipid binding"/>
    <property type="evidence" value="ECO:0007669"/>
    <property type="project" value="UniProtKB-KW"/>
</dbReference>
<comment type="similarity">
    <text evidence="2">Belongs to the COQ9 family.</text>
</comment>
<evidence type="ECO:0000256" key="2">
    <source>
        <dbReference type="ARBA" id="ARBA00010766"/>
    </source>
</evidence>
<proteinExistence type="inferred from homology"/>
<evidence type="ECO:0000256" key="3">
    <source>
        <dbReference type="ARBA" id="ARBA00022688"/>
    </source>
</evidence>
<evidence type="ECO:0000256" key="6">
    <source>
        <dbReference type="ARBA" id="ARBA00058104"/>
    </source>
</evidence>
<evidence type="ECO:0000313" key="8">
    <source>
        <dbReference type="EMBL" id="MXY33100.1"/>
    </source>
</evidence>
<comment type="function">
    <text evidence="6">Membrane-associated protein that warps the membrane surface to access and bind aromatic isoprenes with high specificity, including ubiquinone (CoQ) isoprene intermediates and presents them directly to COQ7, therefore facilitating the COQ7-mediated hydroxylase step. Participates in the biosynthesis of coenzyme Q, also named ubiquinone, an essential lipid-soluble electron transporter for aerobic cellular respiration.</text>
</comment>
<name>A0A6B0Y061_9RHOB</name>
<dbReference type="GO" id="GO:0006744">
    <property type="term" value="P:ubiquinone biosynthetic process"/>
    <property type="evidence" value="ECO:0007669"/>
    <property type="project" value="UniProtKB-KW"/>
</dbReference>
<keyword evidence="3" id="KW-0831">Ubiquinone biosynthesis</keyword>
<reference evidence="8" key="1">
    <citation type="submission" date="2019-09" db="EMBL/GenBank/DDBJ databases">
        <title>Characterisation of the sponge microbiome using genome-centric metagenomics.</title>
        <authorList>
            <person name="Engelberts J.P."/>
            <person name="Robbins S.J."/>
            <person name="De Goeij J.M."/>
            <person name="Aranda M."/>
            <person name="Bell S.C."/>
            <person name="Webster N.S."/>
        </authorList>
    </citation>
    <scope>NUCLEOTIDE SEQUENCE</scope>
    <source>
        <strain evidence="8">SB0664_bin_43</strain>
    </source>
</reference>
<evidence type="ECO:0000259" key="7">
    <source>
        <dbReference type="Pfam" id="PF08511"/>
    </source>
</evidence>
<dbReference type="PANTHER" id="PTHR21427">
    <property type="entry name" value="UBIQUINONE BIOSYNTHESIS PROTEIN COQ9, MITOCHONDRIAL"/>
    <property type="match status" value="1"/>
</dbReference>
<dbReference type="Pfam" id="PF08511">
    <property type="entry name" value="COQ9"/>
    <property type="match status" value="1"/>
</dbReference>
<accession>A0A6B0Y061</accession>
<evidence type="ECO:0000256" key="1">
    <source>
        <dbReference type="ARBA" id="ARBA00004749"/>
    </source>
</evidence>
<evidence type="ECO:0000256" key="5">
    <source>
        <dbReference type="ARBA" id="ARBA00023121"/>
    </source>
</evidence>
<gene>
    <name evidence="8" type="ORF">F4Y60_03225</name>
</gene>
<protein>
    <submittedName>
        <fullName evidence="8">COQ9 family protein</fullName>
    </submittedName>
</protein>
<keyword evidence="5" id="KW-0446">Lipid-binding</keyword>
<dbReference type="NCBIfam" id="TIGR02396">
    <property type="entry name" value="diverge_rpsU"/>
    <property type="match status" value="1"/>
</dbReference>